<dbReference type="InterPro" id="IPR050553">
    <property type="entry name" value="Thioredoxin_ResA/DsbE_sf"/>
</dbReference>
<dbReference type="PROSITE" id="PS00194">
    <property type="entry name" value="THIOREDOXIN_1"/>
    <property type="match status" value="1"/>
</dbReference>
<protein>
    <submittedName>
        <fullName evidence="4">TlpA family protein disulfide reductase</fullName>
    </submittedName>
</protein>
<name>A0A4Q0MKE2_9HYPH</name>
<dbReference type="GO" id="GO:0015036">
    <property type="term" value="F:disulfide oxidoreductase activity"/>
    <property type="evidence" value="ECO:0007669"/>
    <property type="project" value="UniProtKB-ARBA"/>
</dbReference>
<dbReference type="InterPro" id="IPR000866">
    <property type="entry name" value="AhpC/TSA"/>
</dbReference>
<dbReference type="SUPFAM" id="SSF52833">
    <property type="entry name" value="Thioredoxin-like"/>
    <property type="match status" value="1"/>
</dbReference>
<evidence type="ECO:0000313" key="4">
    <source>
        <dbReference type="EMBL" id="RXF73965.1"/>
    </source>
</evidence>
<dbReference type="InterPro" id="IPR036249">
    <property type="entry name" value="Thioredoxin-like_sf"/>
</dbReference>
<dbReference type="RefSeq" id="WP_164919539.1">
    <property type="nucleotide sequence ID" value="NZ_RYFI01000006.1"/>
</dbReference>
<evidence type="ECO:0000313" key="5">
    <source>
        <dbReference type="Proteomes" id="UP000289708"/>
    </source>
</evidence>
<dbReference type="AlphaFoldDB" id="A0A4Q0MKE2"/>
<dbReference type="CDD" id="cd02966">
    <property type="entry name" value="TlpA_like_family"/>
    <property type="match status" value="1"/>
</dbReference>
<dbReference type="Gene3D" id="3.40.30.10">
    <property type="entry name" value="Glutaredoxin"/>
    <property type="match status" value="1"/>
</dbReference>
<dbReference type="EMBL" id="RYFI01000006">
    <property type="protein sequence ID" value="RXF73965.1"/>
    <property type="molecule type" value="Genomic_DNA"/>
</dbReference>
<dbReference type="InterPro" id="IPR017937">
    <property type="entry name" value="Thioredoxin_CS"/>
</dbReference>
<keyword evidence="5" id="KW-1185">Reference proteome</keyword>
<dbReference type="Proteomes" id="UP000289708">
    <property type="component" value="Unassembled WGS sequence"/>
</dbReference>
<feature type="signal peptide" evidence="2">
    <location>
        <begin position="1"/>
        <end position="23"/>
    </location>
</feature>
<evidence type="ECO:0000259" key="3">
    <source>
        <dbReference type="PROSITE" id="PS51352"/>
    </source>
</evidence>
<keyword evidence="2" id="KW-0732">Signal</keyword>
<dbReference type="Pfam" id="PF00578">
    <property type="entry name" value="AhpC-TSA"/>
    <property type="match status" value="1"/>
</dbReference>
<dbReference type="GO" id="GO:0016209">
    <property type="term" value="F:antioxidant activity"/>
    <property type="evidence" value="ECO:0007669"/>
    <property type="project" value="InterPro"/>
</dbReference>
<evidence type="ECO:0000256" key="1">
    <source>
        <dbReference type="ARBA" id="ARBA00023284"/>
    </source>
</evidence>
<dbReference type="PROSITE" id="PS51352">
    <property type="entry name" value="THIOREDOXIN_2"/>
    <property type="match status" value="1"/>
</dbReference>
<proteinExistence type="predicted"/>
<feature type="domain" description="Thioredoxin" evidence="3">
    <location>
        <begin position="31"/>
        <end position="170"/>
    </location>
</feature>
<sequence>MASLPFRAVLSAVAALAAAPASALEAATLAPFAGAPSATIEASDLEGRAFPIGSDPDRPVILHFFASWCEPCREEFPGLMAFMKGQGDAVRLIGVDVGEPASRARAFVRTLGFAAPVALDEDKNIAAAFLRRGLPATVVLAPGGGAALAAAGPLDWTSPAVGDAINRLKKQ</sequence>
<keyword evidence="1" id="KW-0676">Redox-active center</keyword>
<gene>
    <name evidence="4" type="ORF">EK403_08340</name>
</gene>
<evidence type="ECO:0000256" key="2">
    <source>
        <dbReference type="SAM" id="SignalP"/>
    </source>
</evidence>
<organism evidence="4 5">
    <name type="scientific">Hansschlegelia zhihuaiae</name>
    <dbReference type="NCBI Taxonomy" id="405005"/>
    <lineage>
        <taxon>Bacteria</taxon>
        <taxon>Pseudomonadati</taxon>
        <taxon>Pseudomonadota</taxon>
        <taxon>Alphaproteobacteria</taxon>
        <taxon>Hyphomicrobiales</taxon>
        <taxon>Methylopilaceae</taxon>
        <taxon>Hansschlegelia</taxon>
    </lineage>
</organism>
<reference evidence="4 5" key="1">
    <citation type="submission" date="2018-12" db="EMBL/GenBank/DDBJ databases">
        <title>bacterium Hansschlegelia zhihuaiae S113.</title>
        <authorList>
            <person name="He J."/>
        </authorList>
    </citation>
    <scope>NUCLEOTIDE SEQUENCE [LARGE SCALE GENOMIC DNA]</scope>
    <source>
        <strain evidence="4 5">S 113</strain>
    </source>
</reference>
<accession>A0A4Q0MKE2</accession>
<dbReference type="InterPro" id="IPR013766">
    <property type="entry name" value="Thioredoxin_domain"/>
</dbReference>
<dbReference type="PANTHER" id="PTHR42852">
    <property type="entry name" value="THIOL:DISULFIDE INTERCHANGE PROTEIN DSBE"/>
    <property type="match status" value="1"/>
</dbReference>
<feature type="chain" id="PRO_5020630583" evidence="2">
    <location>
        <begin position="24"/>
        <end position="171"/>
    </location>
</feature>
<comment type="caution">
    <text evidence="4">The sequence shown here is derived from an EMBL/GenBank/DDBJ whole genome shotgun (WGS) entry which is preliminary data.</text>
</comment>
<dbReference type="PANTHER" id="PTHR42852:SF13">
    <property type="entry name" value="PROTEIN DIPZ"/>
    <property type="match status" value="1"/>
</dbReference>